<gene>
    <name evidence="5" type="ORF">ABC974_02080</name>
</gene>
<organism evidence="5 6">
    <name type="scientific">Sphingomonas oligophenolica</name>
    <dbReference type="NCBI Taxonomy" id="301154"/>
    <lineage>
        <taxon>Bacteria</taxon>
        <taxon>Pseudomonadati</taxon>
        <taxon>Pseudomonadota</taxon>
        <taxon>Alphaproteobacteria</taxon>
        <taxon>Sphingomonadales</taxon>
        <taxon>Sphingomonadaceae</taxon>
        <taxon>Sphingomonas</taxon>
    </lineage>
</organism>
<dbReference type="PANTHER" id="PTHR42756:SF1">
    <property type="entry name" value="TRANSCRIPTIONAL REPRESSOR OF EMRAB OPERON"/>
    <property type="match status" value="1"/>
</dbReference>
<dbReference type="EMBL" id="JBDIME010000001">
    <property type="protein sequence ID" value="MEN2788399.1"/>
    <property type="molecule type" value="Genomic_DNA"/>
</dbReference>
<dbReference type="InterPro" id="IPR036390">
    <property type="entry name" value="WH_DNA-bd_sf"/>
</dbReference>
<dbReference type="SMART" id="SM00347">
    <property type="entry name" value="HTH_MARR"/>
    <property type="match status" value="1"/>
</dbReference>
<dbReference type="PROSITE" id="PS01117">
    <property type="entry name" value="HTH_MARR_1"/>
    <property type="match status" value="1"/>
</dbReference>
<keyword evidence="2" id="KW-0238">DNA-binding</keyword>
<proteinExistence type="predicted"/>
<comment type="caution">
    <text evidence="5">The sequence shown here is derived from an EMBL/GenBank/DDBJ whole genome shotgun (WGS) entry which is preliminary data.</text>
</comment>
<dbReference type="PANTHER" id="PTHR42756">
    <property type="entry name" value="TRANSCRIPTIONAL REGULATOR, MARR"/>
    <property type="match status" value="1"/>
</dbReference>
<dbReference type="PRINTS" id="PR00598">
    <property type="entry name" value="HTHMARR"/>
</dbReference>
<evidence type="ECO:0000256" key="1">
    <source>
        <dbReference type="ARBA" id="ARBA00023015"/>
    </source>
</evidence>
<accession>A0ABU9XXX0</accession>
<dbReference type="InterPro" id="IPR000835">
    <property type="entry name" value="HTH_MarR-typ"/>
</dbReference>
<reference evidence="5 6" key="1">
    <citation type="submission" date="2024-05" db="EMBL/GenBank/DDBJ databases">
        <authorList>
            <person name="Liu Q."/>
            <person name="Xin Y.-H."/>
        </authorList>
    </citation>
    <scope>NUCLEOTIDE SEQUENCE [LARGE SCALE GENOMIC DNA]</scope>
    <source>
        <strain evidence="5 6">CGMCC 1.10181</strain>
    </source>
</reference>
<name>A0ABU9XXX0_9SPHN</name>
<evidence type="ECO:0000259" key="4">
    <source>
        <dbReference type="PROSITE" id="PS50995"/>
    </source>
</evidence>
<evidence type="ECO:0000256" key="2">
    <source>
        <dbReference type="ARBA" id="ARBA00023125"/>
    </source>
</evidence>
<dbReference type="InterPro" id="IPR023187">
    <property type="entry name" value="Tscrpt_reg_MarR-type_CS"/>
</dbReference>
<dbReference type="Gene3D" id="1.10.10.10">
    <property type="entry name" value="Winged helix-like DNA-binding domain superfamily/Winged helix DNA-binding domain"/>
    <property type="match status" value="1"/>
</dbReference>
<protein>
    <submittedName>
        <fullName evidence="5">MarR family transcriptional regulator</fullName>
    </submittedName>
</protein>
<dbReference type="SUPFAM" id="SSF46785">
    <property type="entry name" value="Winged helix' DNA-binding domain"/>
    <property type="match status" value="1"/>
</dbReference>
<dbReference type="Proteomes" id="UP001419910">
    <property type="component" value="Unassembled WGS sequence"/>
</dbReference>
<evidence type="ECO:0000256" key="3">
    <source>
        <dbReference type="ARBA" id="ARBA00023163"/>
    </source>
</evidence>
<dbReference type="PROSITE" id="PS50995">
    <property type="entry name" value="HTH_MARR_2"/>
    <property type="match status" value="1"/>
</dbReference>
<keyword evidence="6" id="KW-1185">Reference proteome</keyword>
<sequence>MSDTLGFLISDVSRLMRRRFDERARLIGVTRAQWRTLTMLSRHEGINQGGLADLLEVEPITLCRMIDRLEEAGLVERRRDPADRRAWLIFLTARAHPLLTQLRGLADDMIENALSGLDEAKRIELAHTLGVIRANLNTPFESDEANHG</sequence>
<keyword evidence="1" id="KW-0805">Transcription regulation</keyword>
<dbReference type="RefSeq" id="WP_343888026.1">
    <property type="nucleotide sequence ID" value="NZ_BAAAEH010000005.1"/>
</dbReference>
<evidence type="ECO:0000313" key="6">
    <source>
        <dbReference type="Proteomes" id="UP001419910"/>
    </source>
</evidence>
<keyword evidence="3" id="KW-0804">Transcription</keyword>
<feature type="domain" description="HTH marR-type" evidence="4">
    <location>
        <begin position="2"/>
        <end position="134"/>
    </location>
</feature>
<dbReference type="InterPro" id="IPR036388">
    <property type="entry name" value="WH-like_DNA-bd_sf"/>
</dbReference>
<evidence type="ECO:0000313" key="5">
    <source>
        <dbReference type="EMBL" id="MEN2788399.1"/>
    </source>
</evidence>
<dbReference type="Pfam" id="PF01047">
    <property type="entry name" value="MarR"/>
    <property type="match status" value="1"/>
</dbReference>